<dbReference type="PROSITE" id="PS50213">
    <property type="entry name" value="FAS1"/>
    <property type="match status" value="4"/>
</dbReference>
<dbReference type="InterPro" id="IPR000782">
    <property type="entry name" value="FAS1_domain"/>
</dbReference>
<dbReference type="Proteomes" id="UP000256899">
    <property type="component" value="Unassembled WGS sequence"/>
</dbReference>
<name>A0A3E0TY08_9GAMM</name>
<keyword evidence="3" id="KW-1185">Reference proteome</keyword>
<sequence length="728" mass="74386">MKASTLLITAFASLLFLQGCDDDDDRPNVVIPEPPAAEPNTVVDVAVADGNFATLVAALQATGLDQTLDDATASFTVFAPTDAAFELLGQDTINALLADTDTLSDILTYHVIASEVNAAAAIASAGMKVEMVNGDQVGLSLSGDNLLVNTSTVTTTDIVTDNGIIHVIDAVLMPPSDPGMPTANIVDTAVAAGSFTTLVAALQATGLDATLADESATFTVFAPTDDAFAILGSDVIATLLANPDVLSSILLQHVVTGSVDSVTAYTLNGQSATTASEAMIDILINPDTDMLTVGGANVVMKDIYTTNGIIHVIDAVIVGDVEVPTPPGSIVEVAVGAGSFTILVTALQATGLDTVLADTDTDFTVFAPSDAAFAKLGDATISALLADPDTLSDILLYHVISGSEIKRDAALTVAQSADKKVIMANSDMAALSISGSDLFINDSVVSTADVMASNGVIHVIDSVILPPAMRGEPTQSIVDVAVADANFSTLVTALTAANLVSTLADENATYTVFAPTNDAFAKIESGALSALLTDTNALSAVLLKHVLSSQIGSVDAFAANGAMVETVGGDNVAVNLVNYASFTGGESEEVAYDAANQRLVGGMGSSMAGMSLYVFNNDLGSAGSNCNGDCATTWPPLLVTDGLVSDIPGVGTIMRDDGSMQASFLGRPLYFYSGDSAPGDTTGQGLGGVWFLAEQNQTTLQINGSNVIVKDIYTTNGVIHVIDTVITN</sequence>
<dbReference type="AlphaFoldDB" id="A0A3E0TY08"/>
<gene>
    <name evidence="2" type="ORF">DXX94_01635</name>
</gene>
<dbReference type="Pfam" id="PF02469">
    <property type="entry name" value="Fasciclin"/>
    <property type="match status" value="5"/>
</dbReference>
<dbReference type="Gene3D" id="2.30.180.10">
    <property type="entry name" value="FAS1 domain"/>
    <property type="match status" value="5"/>
</dbReference>
<dbReference type="RefSeq" id="WP_116013444.1">
    <property type="nucleotide sequence ID" value="NZ_QUOT01000001.1"/>
</dbReference>
<protein>
    <submittedName>
        <fullName evidence="2">Adhesin</fullName>
    </submittedName>
</protein>
<feature type="domain" description="FAS1" evidence="1">
    <location>
        <begin position="182"/>
        <end position="317"/>
    </location>
</feature>
<dbReference type="Pfam" id="PF03640">
    <property type="entry name" value="Lipoprotein_15"/>
    <property type="match status" value="2"/>
</dbReference>
<dbReference type="PROSITE" id="PS51257">
    <property type="entry name" value="PROKAR_LIPOPROTEIN"/>
    <property type="match status" value="1"/>
</dbReference>
<dbReference type="InterPro" id="IPR005297">
    <property type="entry name" value="Lipoprotein_repeat"/>
</dbReference>
<evidence type="ECO:0000313" key="2">
    <source>
        <dbReference type="EMBL" id="REL29526.1"/>
    </source>
</evidence>
<dbReference type="SMART" id="SM00554">
    <property type="entry name" value="FAS1"/>
    <property type="match status" value="4"/>
</dbReference>
<dbReference type="FunFam" id="2.30.180.10:FF:000032">
    <property type="entry name" value="Fasciclin domain-containing protein, putative"/>
    <property type="match status" value="3"/>
</dbReference>
<organism evidence="2 3">
    <name type="scientific">Thalassotalea euphylliae</name>
    <dbReference type="NCBI Taxonomy" id="1655234"/>
    <lineage>
        <taxon>Bacteria</taxon>
        <taxon>Pseudomonadati</taxon>
        <taxon>Pseudomonadota</taxon>
        <taxon>Gammaproteobacteria</taxon>
        <taxon>Alteromonadales</taxon>
        <taxon>Colwelliaceae</taxon>
        <taxon>Thalassotalea</taxon>
    </lineage>
</organism>
<feature type="domain" description="FAS1" evidence="1">
    <location>
        <begin position="39"/>
        <end position="172"/>
    </location>
</feature>
<accession>A0A3E0TY08</accession>
<dbReference type="PANTHER" id="PTHR10900:SF77">
    <property type="entry name" value="FI19380P1"/>
    <property type="match status" value="1"/>
</dbReference>
<comment type="caution">
    <text evidence="2">The sequence shown here is derived from an EMBL/GenBank/DDBJ whole genome shotgun (WGS) entry which is preliminary data.</text>
</comment>
<proteinExistence type="predicted"/>
<dbReference type="InterPro" id="IPR036378">
    <property type="entry name" value="FAS1_dom_sf"/>
</dbReference>
<evidence type="ECO:0000313" key="3">
    <source>
        <dbReference type="Proteomes" id="UP000256899"/>
    </source>
</evidence>
<dbReference type="InterPro" id="IPR050904">
    <property type="entry name" value="Adhesion/Biosynth-related"/>
</dbReference>
<evidence type="ECO:0000259" key="1">
    <source>
        <dbReference type="PROSITE" id="PS50213"/>
    </source>
</evidence>
<feature type="domain" description="FAS1" evidence="1">
    <location>
        <begin position="474"/>
        <end position="726"/>
    </location>
</feature>
<dbReference type="EMBL" id="QUOT01000001">
    <property type="protein sequence ID" value="REL29526.1"/>
    <property type="molecule type" value="Genomic_DNA"/>
</dbReference>
<reference evidence="3" key="1">
    <citation type="submission" date="2018-08" db="EMBL/GenBank/DDBJ databases">
        <title>Thalassotalea euphylliae genome.</title>
        <authorList>
            <person name="Summers S."/>
            <person name="Rice S.A."/>
            <person name="Freckelton M.L."/>
            <person name="Nedved B.T."/>
            <person name="Hadfield M.G."/>
        </authorList>
    </citation>
    <scope>NUCLEOTIDE SEQUENCE [LARGE SCALE GENOMIC DNA]</scope>
    <source>
        <strain evidence="3">H3</strain>
    </source>
</reference>
<dbReference type="GO" id="GO:0005615">
    <property type="term" value="C:extracellular space"/>
    <property type="evidence" value="ECO:0007669"/>
    <property type="project" value="TreeGrafter"/>
</dbReference>
<dbReference type="SUPFAM" id="SSF82153">
    <property type="entry name" value="FAS1 domain"/>
    <property type="match status" value="4"/>
</dbReference>
<feature type="domain" description="FAS1" evidence="1">
    <location>
        <begin position="327"/>
        <end position="464"/>
    </location>
</feature>
<dbReference type="PANTHER" id="PTHR10900">
    <property type="entry name" value="PERIOSTIN-RELATED"/>
    <property type="match status" value="1"/>
</dbReference>